<organism evidence="2 3">
    <name type="scientific">Parabacteroides distasonis</name>
    <dbReference type="NCBI Taxonomy" id="823"/>
    <lineage>
        <taxon>Bacteria</taxon>
        <taxon>Pseudomonadati</taxon>
        <taxon>Bacteroidota</taxon>
        <taxon>Bacteroidia</taxon>
        <taxon>Bacteroidales</taxon>
        <taxon>Tannerellaceae</taxon>
        <taxon>Parabacteroides</taxon>
    </lineage>
</organism>
<name>A0A7L5EG45_PARDI</name>
<dbReference type="PROSITE" id="PS51257">
    <property type="entry name" value="PROKAR_LIPOPROTEIN"/>
    <property type="match status" value="1"/>
</dbReference>
<protein>
    <submittedName>
        <fullName evidence="2">DUF4493 domain-containing protein</fullName>
    </submittedName>
</protein>
<gene>
    <name evidence="2" type="ORF">HHO38_15055</name>
</gene>
<dbReference type="InterPro" id="IPR025112">
    <property type="entry name" value="PCMD"/>
</dbReference>
<feature type="domain" description="Putative carbohydrate metabolism" evidence="1">
    <location>
        <begin position="369"/>
        <end position="605"/>
    </location>
</feature>
<dbReference type="Gene3D" id="2.60.40.10">
    <property type="entry name" value="Immunoglobulins"/>
    <property type="match status" value="1"/>
</dbReference>
<dbReference type="EMBL" id="CP051672">
    <property type="protein sequence ID" value="QJE29543.1"/>
    <property type="molecule type" value="Genomic_DNA"/>
</dbReference>
<dbReference type="InterPro" id="IPR027840">
    <property type="entry name" value="DUF4493"/>
</dbReference>
<evidence type="ECO:0000259" key="1">
    <source>
        <dbReference type="Pfam" id="PF13201"/>
    </source>
</evidence>
<dbReference type="InterPro" id="IPR013783">
    <property type="entry name" value="Ig-like_fold"/>
</dbReference>
<accession>A0A7L5EG45</accession>
<dbReference type="AlphaFoldDB" id="A0A7L5EG45"/>
<dbReference type="RefSeq" id="WP_170105952.1">
    <property type="nucleotide sequence ID" value="NZ_CP051672.1"/>
</dbReference>
<evidence type="ECO:0000313" key="2">
    <source>
        <dbReference type="EMBL" id="QJE29543.1"/>
    </source>
</evidence>
<dbReference type="Pfam" id="PF13201">
    <property type="entry name" value="PCMD"/>
    <property type="match status" value="1"/>
</dbReference>
<dbReference type="Pfam" id="PF14900">
    <property type="entry name" value="DUF4493"/>
    <property type="match status" value="1"/>
</dbReference>
<sequence>MKHSFIINYVFFFSVLWALVSCQGEEYVSGSDGMGYLSLEIGANASTQTKADGPAADYDPKKLFVQILDEEGTAVVSTVDWENEEFRLKAGTYTVKASSNGFDGLASCAKPYYAGSKEVTIVAGKKSTAELACTLANVKVTVAFDESFSRSFASAAVTVKSVLAGVDPHSYQMGTDDGDYYFPVGDLTAGLSVFNKQNVKFEHQEKIEGVKARDYYKLTYKVKEQGQGSITVNADGSERVYNFDFKVSTDPSAVVNVKTASAWSSFACLEGNAKDVKGNPVEASFLTFEYREESSAIWTAVTADIATDAKGNHSAILKGLTPEKKYMYRLVYKNGNEEVSSSESSFTTEVQLALPNGKLDDWYQDGKTWDAISKADFDAGKYFWDSSNPGTTTGAGAMVNKNPTQGVTDIVHTANGKSAKLESIFVNAVIVTKFAAASLYTGSYVKTVGTEGAMIDFGRPFTTRPTQLTGWFQYAPKAIDHVGGDQPANTVKEGNPDLWSAYIVLTNGTYQLNNTEMAKTSKDFASILKSGKPDASGFDVIAYGALPDAECVASSEWKQFTIDLTYRNLVEKPSHIIIVFSSSKYGDYFTGGNGSKLHLDDLELIYGDSPKLLGSGN</sequence>
<dbReference type="InterPro" id="IPR038653">
    <property type="entry name" value="Put_CMD_sf"/>
</dbReference>
<dbReference type="Proteomes" id="UP000501982">
    <property type="component" value="Chromosome"/>
</dbReference>
<dbReference type="Gene3D" id="2.60.120.890">
    <property type="entry name" value="BT2081, beta-jelly-roll domain"/>
    <property type="match status" value="1"/>
</dbReference>
<proteinExistence type="predicted"/>
<reference evidence="2 3" key="1">
    <citation type="submission" date="2020-04" db="EMBL/GenBank/DDBJ databases">
        <title>Complete Genomes and Methylome analysis of CBBP consortium that reverse antibiotic-induced susceptibility to vancomycin-resistant Enterococcus faecium infection.</title>
        <authorList>
            <person name="Fomenkov A."/>
            <person name="Zhang Z."/>
            <person name="Pamer E."/>
            <person name="Roberts R.J."/>
        </authorList>
    </citation>
    <scope>NUCLEOTIDE SEQUENCE [LARGE SCALE GENOMIC DNA]</scope>
    <source>
        <strain evidence="3">CBBP</strain>
    </source>
</reference>
<evidence type="ECO:0000313" key="3">
    <source>
        <dbReference type="Proteomes" id="UP000501982"/>
    </source>
</evidence>